<dbReference type="PANTHER" id="PTHR34203:SF15">
    <property type="entry name" value="SLL1173 PROTEIN"/>
    <property type="match status" value="1"/>
</dbReference>
<dbReference type="InterPro" id="IPR029063">
    <property type="entry name" value="SAM-dependent_MTases_sf"/>
</dbReference>
<dbReference type="PANTHER" id="PTHR34203">
    <property type="entry name" value="METHYLTRANSFERASE, FKBM FAMILY PROTEIN"/>
    <property type="match status" value="1"/>
</dbReference>
<sequence>MGAVALAVADDQPTYWDRVAAGLWEPGTLAVLDRWLDGDTVFVDLGAWVGPTALYAAALGARVFAVEADPAALDQLARNLAANPTLAERITVIDRAIHPHAGTVTFGARRKPGDSMSSLLLAGAPTTWSAETITPAELAALLPCDGRRFVKIDIEGAEYDLLPHLGPLMDRSEAAVLLSLHPGILAAGRGLDANEIIRRTAAALAPFRGWGAHAVTSAGAEWRTDDAASLDPRREVPETDEWLLVRC</sequence>
<reference evidence="1 2" key="1">
    <citation type="submission" date="2023-05" db="EMBL/GenBank/DDBJ databases">
        <title>Chelatococcus sp. nov., a moderately thermophilic bacterium isolated from hot spring microbial mat.</title>
        <authorList>
            <person name="Hu C.-J."/>
            <person name="Li W.-J."/>
        </authorList>
    </citation>
    <scope>NUCLEOTIDE SEQUENCE [LARGE SCALE GENOMIC DNA]</scope>
    <source>
        <strain evidence="1 2">SYSU G07232</strain>
    </source>
</reference>
<dbReference type="InterPro" id="IPR006342">
    <property type="entry name" value="FkbM_mtfrase"/>
</dbReference>
<evidence type="ECO:0000313" key="1">
    <source>
        <dbReference type="EMBL" id="MDJ1159447.1"/>
    </source>
</evidence>
<dbReference type="InterPro" id="IPR052514">
    <property type="entry name" value="SAM-dependent_MTase"/>
</dbReference>
<dbReference type="GO" id="GO:0032259">
    <property type="term" value="P:methylation"/>
    <property type="evidence" value="ECO:0007669"/>
    <property type="project" value="UniProtKB-KW"/>
</dbReference>
<dbReference type="Gene3D" id="3.40.50.150">
    <property type="entry name" value="Vaccinia Virus protein VP39"/>
    <property type="match status" value="1"/>
</dbReference>
<gene>
    <name evidence="1" type="ORF">QNA08_14505</name>
</gene>
<proteinExistence type="predicted"/>
<keyword evidence="2" id="KW-1185">Reference proteome</keyword>
<dbReference type="SUPFAM" id="SSF53335">
    <property type="entry name" value="S-adenosyl-L-methionine-dependent methyltransferases"/>
    <property type="match status" value="1"/>
</dbReference>
<comment type="caution">
    <text evidence="1">The sequence shown here is derived from an EMBL/GenBank/DDBJ whole genome shotgun (WGS) entry which is preliminary data.</text>
</comment>
<keyword evidence="1" id="KW-0808">Transferase</keyword>
<dbReference type="GO" id="GO:0008168">
    <property type="term" value="F:methyltransferase activity"/>
    <property type="evidence" value="ECO:0007669"/>
    <property type="project" value="UniProtKB-KW"/>
</dbReference>
<evidence type="ECO:0000313" key="2">
    <source>
        <dbReference type="Proteomes" id="UP001321492"/>
    </source>
</evidence>
<dbReference type="NCBIfam" id="TIGR01444">
    <property type="entry name" value="fkbM_fam"/>
    <property type="match status" value="1"/>
</dbReference>
<organism evidence="1 2">
    <name type="scientific">Chelatococcus albus</name>
    <dbReference type="NCBI Taxonomy" id="3047466"/>
    <lineage>
        <taxon>Bacteria</taxon>
        <taxon>Pseudomonadati</taxon>
        <taxon>Pseudomonadota</taxon>
        <taxon>Alphaproteobacteria</taxon>
        <taxon>Hyphomicrobiales</taxon>
        <taxon>Chelatococcaceae</taxon>
        <taxon>Chelatococcus</taxon>
    </lineage>
</organism>
<protein>
    <submittedName>
        <fullName evidence="1">FkbM family methyltransferase</fullName>
    </submittedName>
</protein>
<dbReference type="Proteomes" id="UP001321492">
    <property type="component" value="Unassembled WGS sequence"/>
</dbReference>
<dbReference type="EMBL" id="JASJEV010000009">
    <property type="protein sequence ID" value="MDJ1159447.1"/>
    <property type="molecule type" value="Genomic_DNA"/>
</dbReference>
<dbReference type="RefSeq" id="WP_283741444.1">
    <property type="nucleotide sequence ID" value="NZ_JASJEV010000009.1"/>
</dbReference>
<name>A0ABT7AJ93_9HYPH</name>
<accession>A0ABT7AJ93</accession>
<keyword evidence="1" id="KW-0489">Methyltransferase</keyword>